<keyword evidence="2" id="KW-1185">Reference proteome</keyword>
<dbReference type="Proteomes" id="UP001152795">
    <property type="component" value="Unassembled WGS sequence"/>
</dbReference>
<reference evidence="1" key="1">
    <citation type="submission" date="2020-04" db="EMBL/GenBank/DDBJ databases">
        <authorList>
            <person name="Alioto T."/>
            <person name="Alioto T."/>
            <person name="Gomez Garrido J."/>
        </authorList>
    </citation>
    <scope>NUCLEOTIDE SEQUENCE</scope>
    <source>
        <strain evidence="1">A484AB</strain>
    </source>
</reference>
<dbReference type="AlphaFoldDB" id="A0A7D9HGC7"/>
<sequence>MDLNHKVSFQCPAESLRLPENYKQNSDENDVVDCENFWANVELSMIVHGITRRGKDLYNTEHWKVKIENAKIEEDCREITEERLLELLHQSMLKDTQSLAKKLGLAGKVSKLDIIMNIKNAVQNDEEKFTKAFNKLWGCFGGWTSRMKQETNNLLVILSQVQTTTSACSTGFTKATLKKNGKYCRE</sequence>
<dbReference type="EMBL" id="CACRXK020000432">
    <property type="protein sequence ID" value="CAB3981825.1"/>
    <property type="molecule type" value="Genomic_DNA"/>
</dbReference>
<protein>
    <submittedName>
        <fullName evidence="1">Uncharacterized protein</fullName>
    </submittedName>
</protein>
<name>A0A7D9HGC7_PARCT</name>
<dbReference type="OrthoDB" id="8948380at2759"/>
<proteinExistence type="predicted"/>
<comment type="caution">
    <text evidence="1">The sequence shown here is derived from an EMBL/GenBank/DDBJ whole genome shotgun (WGS) entry which is preliminary data.</text>
</comment>
<gene>
    <name evidence="1" type="ORF">PACLA_8A005198</name>
</gene>
<accession>A0A7D9HGC7</accession>
<evidence type="ECO:0000313" key="1">
    <source>
        <dbReference type="EMBL" id="CAB3981825.1"/>
    </source>
</evidence>
<evidence type="ECO:0000313" key="2">
    <source>
        <dbReference type="Proteomes" id="UP001152795"/>
    </source>
</evidence>
<organism evidence="1 2">
    <name type="scientific">Paramuricea clavata</name>
    <name type="common">Red gorgonian</name>
    <name type="synonym">Violescent sea-whip</name>
    <dbReference type="NCBI Taxonomy" id="317549"/>
    <lineage>
        <taxon>Eukaryota</taxon>
        <taxon>Metazoa</taxon>
        <taxon>Cnidaria</taxon>
        <taxon>Anthozoa</taxon>
        <taxon>Octocorallia</taxon>
        <taxon>Malacalcyonacea</taxon>
        <taxon>Plexauridae</taxon>
        <taxon>Paramuricea</taxon>
    </lineage>
</organism>